<dbReference type="FunFam" id="3.40.50.300:FF:000425">
    <property type="entry name" value="Probable ABC transporter, ATP-binding subunit"/>
    <property type="match status" value="1"/>
</dbReference>
<dbReference type="InterPro" id="IPR003439">
    <property type="entry name" value="ABC_transporter-like_ATP-bd"/>
</dbReference>
<evidence type="ECO:0000259" key="4">
    <source>
        <dbReference type="PROSITE" id="PS50893"/>
    </source>
</evidence>
<accession>A0A0W7WHB9</accession>
<dbReference type="PROSITE" id="PS00211">
    <property type="entry name" value="ABC_TRANSPORTER_1"/>
    <property type="match status" value="1"/>
</dbReference>
<dbReference type="InterPro" id="IPR013611">
    <property type="entry name" value="Transp-assoc_OB_typ2"/>
</dbReference>
<dbReference type="InterPro" id="IPR017871">
    <property type="entry name" value="ABC_transporter-like_CS"/>
</dbReference>
<dbReference type="Proteomes" id="UP000054396">
    <property type="component" value="Unassembled WGS sequence"/>
</dbReference>
<dbReference type="PANTHER" id="PTHR42781:SF4">
    <property type="entry name" value="SPERMIDINE_PUTRESCINE IMPORT ATP-BINDING PROTEIN POTA"/>
    <property type="match status" value="1"/>
</dbReference>
<dbReference type="Pfam" id="PF08402">
    <property type="entry name" value="TOBE_2"/>
    <property type="match status" value="1"/>
</dbReference>
<dbReference type="GO" id="GO:0016887">
    <property type="term" value="F:ATP hydrolysis activity"/>
    <property type="evidence" value="ECO:0007669"/>
    <property type="project" value="InterPro"/>
</dbReference>
<sequence>MTQPDTAASGLTIQRLVKQYGETYALKDVSLEIPAGSFTTLLGPSGSGKTTLLMSIAGFTRPETGRILAGGRDITGLPPEKREFGMVFQGYALFPHLTVAGNVGFALKLRRRSRSEIATRVAAALDLVQLSHLADRYPRQLSGGQQQRVALARALVFEPGVLLLDEPLSALDKSLRADLQWELKALHARLGVTFVYVTHDQEEALSMSDQIAIIRAGEVVQSGAPAELYDRPKTHFIADFLGRSNYVEGTVARRDGRPVIEAAGQLVPVPECAAVPAAGRPAILAIRPEKITVRPDDGQGPGLPGRLSAWSYLGATISCRVATDLGEFHVHLPTWQAAFEPQPGQALRLDWPPEAGRIVRDDR</sequence>
<gene>
    <name evidence="5" type="ORF">AVJ23_15750</name>
</gene>
<organism evidence="5 6">
    <name type="scientific">Pseudoponticoccus marisrubri</name>
    <dbReference type="NCBI Taxonomy" id="1685382"/>
    <lineage>
        <taxon>Bacteria</taxon>
        <taxon>Pseudomonadati</taxon>
        <taxon>Pseudomonadota</taxon>
        <taxon>Alphaproteobacteria</taxon>
        <taxon>Rhodobacterales</taxon>
        <taxon>Roseobacteraceae</taxon>
        <taxon>Pseudoponticoccus</taxon>
    </lineage>
</organism>
<keyword evidence="2" id="KW-0547">Nucleotide-binding</keyword>
<dbReference type="GO" id="GO:0005524">
    <property type="term" value="F:ATP binding"/>
    <property type="evidence" value="ECO:0007669"/>
    <property type="project" value="UniProtKB-KW"/>
</dbReference>
<dbReference type="Pfam" id="PF00005">
    <property type="entry name" value="ABC_tran"/>
    <property type="match status" value="1"/>
</dbReference>
<dbReference type="SMART" id="SM00382">
    <property type="entry name" value="AAA"/>
    <property type="match status" value="1"/>
</dbReference>
<dbReference type="PANTHER" id="PTHR42781">
    <property type="entry name" value="SPERMIDINE/PUTRESCINE IMPORT ATP-BINDING PROTEIN POTA"/>
    <property type="match status" value="1"/>
</dbReference>
<dbReference type="SUPFAM" id="SSF50331">
    <property type="entry name" value="MOP-like"/>
    <property type="match status" value="1"/>
</dbReference>
<evidence type="ECO:0000313" key="5">
    <source>
        <dbReference type="EMBL" id="KUF09892.1"/>
    </source>
</evidence>
<dbReference type="OrthoDB" id="9802264at2"/>
<proteinExistence type="predicted"/>
<dbReference type="EMBL" id="LPXO01000010">
    <property type="protein sequence ID" value="KUF09892.1"/>
    <property type="molecule type" value="Genomic_DNA"/>
</dbReference>
<evidence type="ECO:0000256" key="2">
    <source>
        <dbReference type="ARBA" id="ARBA00022741"/>
    </source>
</evidence>
<dbReference type="Gene3D" id="3.40.50.300">
    <property type="entry name" value="P-loop containing nucleotide triphosphate hydrolases"/>
    <property type="match status" value="1"/>
</dbReference>
<dbReference type="GO" id="GO:0022857">
    <property type="term" value="F:transmembrane transporter activity"/>
    <property type="evidence" value="ECO:0007669"/>
    <property type="project" value="InterPro"/>
</dbReference>
<keyword evidence="1" id="KW-0813">Transport</keyword>
<dbReference type="PROSITE" id="PS50893">
    <property type="entry name" value="ABC_TRANSPORTER_2"/>
    <property type="match status" value="1"/>
</dbReference>
<feature type="domain" description="ABC transporter" evidence="4">
    <location>
        <begin position="11"/>
        <end position="241"/>
    </location>
</feature>
<dbReference type="SUPFAM" id="SSF52540">
    <property type="entry name" value="P-loop containing nucleoside triphosphate hydrolases"/>
    <property type="match status" value="1"/>
</dbReference>
<comment type="caution">
    <text evidence="5">The sequence shown here is derived from an EMBL/GenBank/DDBJ whole genome shotgun (WGS) entry which is preliminary data.</text>
</comment>
<dbReference type="AlphaFoldDB" id="A0A0W7WHB9"/>
<dbReference type="InterPro" id="IPR003593">
    <property type="entry name" value="AAA+_ATPase"/>
</dbReference>
<reference evidence="5 6" key="1">
    <citation type="submission" date="2015-12" db="EMBL/GenBank/DDBJ databases">
        <authorList>
            <person name="Shamseldin A."/>
            <person name="Moawad H."/>
            <person name="Abd El-Rahim W.M."/>
            <person name="Sadowsky M.J."/>
        </authorList>
    </citation>
    <scope>NUCLEOTIDE SEQUENCE [LARGE SCALE GENOMIC DNA]</scope>
    <source>
        <strain evidence="5 6">SJ5A-1</strain>
    </source>
</reference>
<dbReference type="Gene3D" id="2.40.50.100">
    <property type="match status" value="1"/>
</dbReference>
<keyword evidence="6" id="KW-1185">Reference proteome</keyword>
<name>A0A0W7WHB9_9RHOB</name>
<dbReference type="GO" id="GO:0043190">
    <property type="term" value="C:ATP-binding cassette (ABC) transporter complex"/>
    <property type="evidence" value="ECO:0007669"/>
    <property type="project" value="InterPro"/>
</dbReference>
<dbReference type="InterPro" id="IPR008995">
    <property type="entry name" value="Mo/tungstate-bd_C_term_dom"/>
</dbReference>
<evidence type="ECO:0000313" key="6">
    <source>
        <dbReference type="Proteomes" id="UP000054396"/>
    </source>
</evidence>
<dbReference type="InterPro" id="IPR027417">
    <property type="entry name" value="P-loop_NTPase"/>
</dbReference>
<keyword evidence="3 5" id="KW-0067">ATP-binding</keyword>
<evidence type="ECO:0000256" key="1">
    <source>
        <dbReference type="ARBA" id="ARBA00022448"/>
    </source>
</evidence>
<dbReference type="InterPro" id="IPR050093">
    <property type="entry name" value="ABC_SmlMolc_Importer"/>
</dbReference>
<dbReference type="GO" id="GO:0015697">
    <property type="term" value="P:quaternary ammonium group transport"/>
    <property type="evidence" value="ECO:0007669"/>
    <property type="project" value="UniProtKB-ARBA"/>
</dbReference>
<protein>
    <submittedName>
        <fullName evidence="5">ABC transporter ATP-binding protein</fullName>
    </submittedName>
</protein>
<dbReference type="STRING" id="1685382.AVJ23_15750"/>
<evidence type="ECO:0000256" key="3">
    <source>
        <dbReference type="ARBA" id="ARBA00022840"/>
    </source>
</evidence>